<dbReference type="Proteomes" id="UP001071230">
    <property type="component" value="Unassembled WGS sequence"/>
</dbReference>
<evidence type="ECO:0000256" key="1">
    <source>
        <dbReference type="SAM" id="MobiDB-lite"/>
    </source>
</evidence>
<evidence type="ECO:0000313" key="4">
    <source>
        <dbReference type="Proteomes" id="UP001071230"/>
    </source>
</evidence>
<evidence type="ECO:0000313" key="3">
    <source>
        <dbReference type="EMBL" id="CEJ06191.1"/>
    </source>
</evidence>
<organism evidence="2">
    <name type="scientific">Acididesulfobacillus acetoxydans</name>
    <dbReference type="NCBI Taxonomy" id="1561005"/>
    <lineage>
        <taxon>Bacteria</taxon>
        <taxon>Bacillati</taxon>
        <taxon>Bacillota</taxon>
        <taxon>Clostridia</taxon>
        <taxon>Eubacteriales</taxon>
        <taxon>Peptococcaceae</taxon>
        <taxon>Acididesulfobacillus</taxon>
    </lineage>
</organism>
<accession>A0A8S0W695</accession>
<proteinExistence type="predicted"/>
<feature type="compositionally biased region" description="Polar residues" evidence="1">
    <location>
        <begin position="51"/>
        <end position="84"/>
    </location>
</feature>
<sequence>MVFMVKKHLVVSLTSLGLGILIGIGSFLLVSSSASPARLFSKLRFGTGSLTATSQPGSGQTPPADTAQASGSERPQLSLNAPGNSGTAVNGAGTSGTGSASDPGAVSPSSGSDAVPSPSSGPTLSGSSDTTGQGPGQGPGQGSPSAGTQAIIADYKQDIGILFDAWKCQNVKAFKAELAKGYAGPVLENHVKQAEPYITQGVGLDVQSVTFDSVTVEDANADTATLRADYRYTAGDCSLKNGQATGAPTDHSVHVRVNLVKMNQRWIITGETPLKV</sequence>
<reference evidence="2" key="2">
    <citation type="submission" date="2020-01" db="EMBL/GenBank/DDBJ databases">
        <authorList>
            <person name="Hornung B."/>
        </authorList>
    </citation>
    <scope>NUCLEOTIDE SEQUENCE</scope>
    <source>
        <strain evidence="2">PacBioINE</strain>
    </source>
</reference>
<dbReference type="Proteomes" id="UP000836597">
    <property type="component" value="Chromosome"/>
</dbReference>
<feature type="compositionally biased region" description="Low complexity" evidence="1">
    <location>
        <begin position="85"/>
        <end position="132"/>
    </location>
</feature>
<dbReference type="EMBL" id="CDGJ01000019">
    <property type="protein sequence ID" value="CEJ06191.1"/>
    <property type="molecule type" value="Genomic_DNA"/>
</dbReference>
<evidence type="ECO:0000313" key="2">
    <source>
        <dbReference type="EMBL" id="CAA7599639.1"/>
    </source>
</evidence>
<reference evidence="3" key="1">
    <citation type="submission" date="2014-11" db="EMBL/GenBank/DDBJ databases">
        <authorList>
            <person name="Hornung B.V."/>
        </authorList>
    </citation>
    <scope>NUCLEOTIDE SEQUENCE</scope>
    <source>
        <strain evidence="3">INE</strain>
    </source>
</reference>
<dbReference type="KEGG" id="aacx:DEACI_0265"/>
<keyword evidence="4" id="KW-1185">Reference proteome</keyword>
<feature type="region of interest" description="Disordered" evidence="1">
    <location>
        <begin position="51"/>
        <end position="147"/>
    </location>
</feature>
<dbReference type="AlphaFoldDB" id="A0A8S0W695"/>
<gene>
    <name evidence="2" type="ORF">DEACI_0265</name>
    <name evidence="3" type="ORF">DEACI_0637</name>
</gene>
<dbReference type="EMBL" id="LR746496">
    <property type="protein sequence ID" value="CAA7599639.1"/>
    <property type="molecule type" value="Genomic_DNA"/>
</dbReference>
<protein>
    <submittedName>
        <fullName evidence="2">Uncharacterized protein</fullName>
    </submittedName>
</protein>
<name>A0A8S0W695_9FIRM</name>